<evidence type="ECO:0008006" key="8">
    <source>
        <dbReference type="Google" id="ProtNLM"/>
    </source>
</evidence>
<dbReference type="AlphaFoldDB" id="A0A9W9P790"/>
<evidence type="ECO:0000259" key="5">
    <source>
        <dbReference type="Pfam" id="PF25267"/>
    </source>
</evidence>
<protein>
    <recommendedName>
        <fullName evidence="8">Protein required for cell viability</fullName>
    </recommendedName>
</protein>
<dbReference type="InterPro" id="IPR039600">
    <property type="entry name" value="TANGO6/Rtp1"/>
</dbReference>
<evidence type="ECO:0000313" key="7">
    <source>
        <dbReference type="Proteomes" id="UP001150941"/>
    </source>
</evidence>
<sequence>MMTGDFLDPVLQKEKITQSKSASLLENLKGDLDPSTHNDEDLRFAIISKALELLSCIHEAFVSPVENTSPVQSPVHEFEDEALEDAKRRRILHGLLDLISLEGIYPSLSSGVGIPLQQRVISVLPAGIIAKQGPLPNSARPRNESLLRRIITVLMGIILDERPSIQPIIRGRVLSDVISGAADLSFNPQSTPSKDRDALRKQLSAVMDGTPSVMLLPTLSNFLQADPVIWFRVTVSSHLARIPLRPQGVRQTIMFIASQIGPSLGQEARDEPSNGPHFTLQAIMQISRLLGSVPQGMDANRFFATIGPQLLALLDGEDPDLKKTASYAIGNGILNKRAFGAPKTIGHSIFVEPIYGVLTAQLTDGCMKWLQRFSDDGHATPIQDKIPESSDILVASPLVDLALERLASLVLQHPNPGLAKRLLHPVLRPLWSIACFADEQKLSKLYEKSFSLLQSFFGISVGEKPFKILVNNILCDGGSDWTYQVGQICSSSYWSPIQIPRRQRVTFFLYVSQTWLVKSPDDAKKPETIGDTENVMQKLVSATIAKKLLENFKDTLSRRPLRILELIGQVIDGERQSLSREAENRRSKESRAPSLTTLGSIVPESNADENASPETETSESLSVAFSLLSTVLASPDFAITPETKPNLESTKANLDQLIPLLPDTLQKPATTSSMLLEIQLVSPENEGTKLPPQSISDLETHRQALANLNSELPPVQAEGFSLLSKLVANSSPVLDIPSTLTLLLSIITDISESTANDEFVYLNAIKLIGTLASRHPRTVVKTLVDSYADKSERRTLDQRLKIGESILRTVQDLGTALAGDTAKILGEGMIAVAGRRGKKPEAQKTRKQKEEKERRQKEREERQRKDAALPGWRVSVGPSEPKPAIALEEGDSETETPEQTAHAANIIEAWAAGSFNDDEPDDLRVRASALSILASAAQTNIIGLGPALVSSALDLALATITIEQAPESAILRRASVVLILDVLKAIVAAQEARHGGDIGFGFSLSNDGAKGNASVGNIPAMIQTLGIAESKETDTIVRGHLRALIESLEAWLENSLMNGFGARHGSDGTDEIRLELGDRIAGLDINPMAGKDGSSRPRIEEIE</sequence>
<comment type="similarity">
    <text evidence="1">Belongs to the Tango6 family.</text>
</comment>
<feature type="compositionally biased region" description="Basic and acidic residues" evidence="2">
    <location>
        <begin position="577"/>
        <end position="591"/>
    </location>
</feature>
<evidence type="ECO:0000256" key="2">
    <source>
        <dbReference type="SAM" id="MobiDB-lite"/>
    </source>
</evidence>
<dbReference type="Pfam" id="PF10304">
    <property type="entry name" value="RTP1_C2"/>
    <property type="match status" value="1"/>
</dbReference>
<dbReference type="EMBL" id="JAPQKS010000003">
    <property type="protein sequence ID" value="KAJ5239114.1"/>
    <property type="molecule type" value="Genomic_DNA"/>
</dbReference>
<feature type="domain" description="TANGO6 N-terminal" evidence="5">
    <location>
        <begin position="20"/>
        <end position="196"/>
    </location>
</feature>
<feature type="domain" description="RNA polymerase II assembly factor Rtp1 C-terminal" evidence="3">
    <location>
        <begin position="1021"/>
        <end position="1050"/>
    </location>
</feature>
<dbReference type="InterPro" id="IPR019451">
    <property type="entry name" value="Rtp1_C1"/>
</dbReference>
<comment type="caution">
    <text evidence="6">The sequence shown here is derived from an EMBL/GenBank/DDBJ whole genome shotgun (WGS) entry which is preliminary data.</text>
</comment>
<keyword evidence="7" id="KW-1185">Reference proteome</keyword>
<reference evidence="6" key="2">
    <citation type="journal article" date="2023" name="IMA Fungus">
        <title>Comparative genomic study of the Penicillium genus elucidates a diverse pangenome and 15 lateral gene transfer events.</title>
        <authorList>
            <person name="Petersen C."/>
            <person name="Sorensen T."/>
            <person name="Nielsen M.R."/>
            <person name="Sondergaard T.E."/>
            <person name="Sorensen J.L."/>
            <person name="Fitzpatrick D.A."/>
            <person name="Frisvad J.C."/>
            <person name="Nielsen K.L."/>
        </authorList>
    </citation>
    <scope>NUCLEOTIDE SEQUENCE</scope>
    <source>
        <strain evidence="6">IBT 19713</strain>
    </source>
</reference>
<dbReference type="Proteomes" id="UP001150941">
    <property type="component" value="Unassembled WGS sequence"/>
</dbReference>
<feature type="domain" description="RNA polymerase II assembly factor Rtp1 C-terminal" evidence="4">
    <location>
        <begin position="702"/>
        <end position="815"/>
    </location>
</feature>
<dbReference type="SUPFAM" id="SSF48371">
    <property type="entry name" value="ARM repeat"/>
    <property type="match status" value="2"/>
</dbReference>
<dbReference type="InterPro" id="IPR016024">
    <property type="entry name" value="ARM-type_fold"/>
</dbReference>
<dbReference type="RefSeq" id="XP_058332033.1">
    <property type="nucleotide sequence ID" value="XM_058473030.1"/>
</dbReference>
<dbReference type="PANTHER" id="PTHR20959:SF1">
    <property type="entry name" value="TRANSPORT AND GOLGI ORGANIZATION PROTEIN 6 HOMOLOG"/>
    <property type="match status" value="1"/>
</dbReference>
<evidence type="ECO:0000259" key="4">
    <source>
        <dbReference type="Pfam" id="PF10363"/>
    </source>
</evidence>
<evidence type="ECO:0000259" key="3">
    <source>
        <dbReference type="Pfam" id="PF10304"/>
    </source>
</evidence>
<name>A0A9W9P790_9EURO</name>
<organism evidence="6 7">
    <name type="scientific">Penicillium chermesinum</name>
    <dbReference type="NCBI Taxonomy" id="63820"/>
    <lineage>
        <taxon>Eukaryota</taxon>
        <taxon>Fungi</taxon>
        <taxon>Dikarya</taxon>
        <taxon>Ascomycota</taxon>
        <taxon>Pezizomycotina</taxon>
        <taxon>Eurotiomycetes</taxon>
        <taxon>Eurotiomycetidae</taxon>
        <taxon>Eurotiales</taxon>
        <taxon>Aspergillaceae</taxon>
        <taxon>Penicillium</taxon>
    </lineage>
</organism>
<evidence type="ECO:0000256" key="1">
    <source>
        <dbReference type="ARBA" id="ARBA00005724"/>
    </source>
</evidence>
<gene>
    <name evidence="6" type="ORF">N7468_003733</name>
</gene>
<dbReference type="GeneID" id="83200333"/>
<dbReference type="GO" id="GO:0009306">
    <property type="term" value="P:protein secretion"/>
    <property type="evidence" value="ECO:0007669"/>
    <property type="project" value="TreeGrafter"/>
</dbReference>
<evidence type="ECO:0000313" key="6">
    <source>
        <dbReference type="EMBL" id="KAJ5239114.1"/>
    </source>
</evidence>
<proteinExistence type="inferred from homology"/>
<feature type="compositionally biased region" description="Basic and acidic residues" evidence="2">
    <location>
        <begin position="839"/>
        <end position="867"/>
    </location>
</feature>
<feature type="region of interest" description="Disordered" evidence="2">
    <location>
        <begin position="577"/>
        <end position="619"/>
    </location>
</feature>
<dbReference type="InterPro" id="IPR057347">
    <property type="entry name" value="TANGO6_N"/>
</dbReference>
<dbReference type="Pfam" id="PF25267">
    <property type="entry name" value="TANGO6_N"/>
    <property type="match status" value="1"/>
</dbReference>
<accession>A0A9W9P790</accession>
<dbReference type="OrthoDB" id="39591at2759"/>
<feature type="compositionally biased region" description="Polar residues" evidence="2">
    <location>
        <begin position="608"/>
        <end position="619"/>
    </location>
</feature>
<feature type="region of interest" description="Disordered" evidence="2">
    <location>
        <begin position="834"/>
        <end position="893"/>
    </location>
</feature>
<dbReference type="InterPro" id="IPR019414">
    <property type="entry name" value="Rtp1_C2"/>
</dbReference>
<dbReference type="PANTHER" id="PTHR20959">
    <property type="entry name" value="TRANSPORT AND GOLGI ORGANIZATION PROTEIN 6 FAMILY MEMBER"/>
    <property type="match status" value="1"/>
</dbReference>
<dbReference type="Pfam" id="PF10363">
    <property type="entry name" value="RTP1_C1"/>
    <property type="match status" value="1"/>
</dbReference>
<reference evidence="6" key="1">
    <citation type="submission" date="2022-11" db="EMBL/GenBank/DDBJ databases">
        <authorList>
            <person name="Petersen C."/>
        </authorList>
    </citation>
    <scope>NUCLEOTIDE SEQUENCE</scope>
    <source>
        <strain evidence="6">IBT 19713</strain>
    </source>
</reference>